<organism evidence="2 3">
    <name type="scientific">Chlamydomonas incerta</name>
    <dbReference type="NCBI Taxonomy" id="51695"/>
    <lineage>
        <taxon>Eukaryota</taxon>
        <taxon>Viridiplantae</taxon>
        <taxon>Chlorophyta</taxon>
        <taxon>core chlorophytes</taxon>
        <taxon>Chlorophyceae</taxon>
        <taxon>CS clade</taxon>
        <taxon>Chlamydomonadales</taxon>
        <taxon>Chlamydomonadaceae</taxon>
        <taxon>Chlamydomonas</taxon>
    </lineage>
</organism>
<dbReference type="OrthoDB" id="542940at2759"/>
<evidence type="ECO:0000256" key="1">
    <source>
        <dbReference type="SAM" id="SignalP"/>
    </source>
</evidence>
<feature type="chain" id="PRO_5032708051" evidence="1">
    <location>
        <begin position="22"/>
        <end position="231"/>
    </location>
</feature>
<evidence type="ECO:0000313" key="3">
    <source>
        <dbReference type="Proteomes" id="UP000650467"/>
    </source>
</evidence>
<dbReference type="Proteomes" id="UP000650467">
    <property type="component" value="Unassembled WGS sequence"/>
</dbReference>
<dbReference type="AlphaFoldDB" id="A0A835ST95"/>
<comment type="caution">
    <text evidence="2">The sequence shown here is derived from an EMBL/GenBank/DDBJ whole genome shotgun (WGS) entry which is preliminary data.</text>
</comment>
<dbReference type="EMBL" id="JAEHOC010000048">
    <property type="protein sequence ID" value="KAG2426345.1"/>
    <property type="molecule type" value="Genomic_DNA"/>
</dbReference>
<name>A0A835ST95_CHLIN</name>
<accession>A0A835ST95</accession>
<keyword evidence="1" id="KW-0732">Signal</keyword>
<reference evidence="2" key="1">
    <citation type="journal article" date="2020" name="bioRxiv">
        <title>Comparative genomics of Chlamydomonas.</title>
        <authorList>
            <person name="Craig R.J."/>
            <person name="Hasan A.R."/>
            <person name="Ness R.W."/>
            <person name="Keightley P.D."/>
        </authorList>
    </citation>
    <scope>NUCLEOTIDE SEQUENCE</scope>
    <source>
        <strain evidence="2">SAG 7.73</strain>
    </source>
</reference>
<sequence>MGTHMHAHAIAAALACHAIYCGTVRQNGVTVEPCSPLWVDPATGRLLECTNPFTSCTTKTSCLIDPCAGGVVPQPMATCQPDRTTATCLTNSCGSQLTYQGVAVAPCEGLWLDNASGAPLPGCKTQSATVSSITECLEGGPEALCAVINPDGSSTGLNPCEGATCPGHPTARCVQRTCGDAVYRGTVLRPCVVYWYEPTSGNLVTCGSTATAAATAGSRRSLQQHRGAGRE</sequence>
<evidence type="ECO:0000313" key="2">
    <source>
        <dbReference type="EMBL" id="KAG2426345.1"/>
    </source>
</evidence>
<protein>
    <submittedName>
        <fullName evidence="2">Uncharacterized protein</fullName>
    </submittedName>
</protein>
<feature type="signal peptide" evidence="1">
    <location>
        <begin position="1"/>
        <end position="21"/>
    </location>
</feature>
<proteinExistence type="predicted"/>
<keyword evidence="3" id="KW-1185">Reference proteome</keyword>
<gene>
    <name evidence="2" type="ORF">HXX76_013102</name>
</gene>